<name>A0ABU9B4P4_9BURK</name>
<sequence length="141" mass="15378">MPSASKKKPRPRVVSAPRSKQAKARVNFRMAEDELKALDEAAGKHHRSRSELILLGLQRCLADGVWQATPMPAPVTAQPRDTVSPAPELVVLSQVLMSAVMGIEALHAGKRRSSTAMKEARDTLADARTMLKELLEGLRCS</sequence>
<feature type="compositionally biased region" description="Basic residues" evidence="1">
    <location>
        <begin position="1"/>
        <end position="11"/>
    </location>
</feature>
<protein>
    <submittedName>
        <fullName evidence="2">Ribbon-helix-helix protein, CopG family</fullName>
    </submittedName>
</protein>
<dbReference type="EMBL" id="JBBUTF010000002">
    <property type="protein sequence ID" value="MEK8024543.1"/>
    <property type="molecule type" value="Genomic_DNA"/>
</dbReference>
<accession>A0ABU9B4P4</accession>
<proteinExistence type="predicted"/>
<comment type="caution">
    <text evidence="2">The sequence shown here is derived from an EMBL/GenBank/DDBJ whole genome shotgun (WGS) entry which is preliminary data.</text>
</comment>
<evidence type="ECO:0000313" key="2">
    <source>
        <dbReference type="EMBL" id="MEK8024543.1"/>
    </source>
</evidence>
<dbReference type="Proteomes" id="UP001368500">
    <property type="component" value="Unassembled WGS sequence"/>
</dbReference>
<gene>
    <name evidence="2" type="ORF">AACH11_01000</name>
</gene>
<feature type="region of interest" description="Disordered" evidence="1">
    <location>
        <begin position="1"/>
        <end position="24"/>
    </location>
</feature>
<reference evidence="2 3" key="1">
    <citation type="submission" date="2024-04" db="EMBL/GenBank/DDBJ databases">
        <title>Novel species of the genus Ideonella isolated from streams.</title>
        <authorList>
            <person name="Lu H."/>
        </authorList>
    </citation>
    <scope>NUCLEOTIDE SEQUENCE [LARGE SCALE GENOMIC DNA]</scope>
    <source>
        <strain evidence="2 3">BYS139W</strain>
    </source>
</reference>
<keyword evidence="3" id="KW-1185">Reference proteome</keyword>
<evidence type="ECO:0000256" key="1">
    <source>
        <dbReference type="SAM" id="MobiDB-lite"/>
    </source>
</evidence>
<organism evidence="2 3">
    <name type="scientific">Pseudaquabacterium rugosum</name>
    <dbReference type="NCBI Taxonomy" id="2984194"/>
    <lineage>
        <taxon>Bacteria</taxon>
        <taxon>Pseudomonadati</taxon>
        <taxon>Pseudomonadota</taxon>
        <taxon>Betaproteobacteria</taxon>
        <taxon>Burkholderiales</taxon>
        <taxon>Sphaerotilaceae</taxon>
        <taxon>Pseudaquabacterium</taxon>
    </lineage>
</organism>
<evidence type="ECO:0000313" key="3">
    <source>
        <dbReference type="Proteomes" id="UP001368500"/>
    </source>
</evidence>
<dbReference type="RefSeq" id="WP_341372325.1">
    <property type="nucleotide sequence ID" value="NZ_JBBUTF010000002.1"/>
</dbReference>